<dbReference type="Pfam" id="PF00400">
    <property type="entry name" value="WD40"/>
    <property type="match status" value="1"/>
</dbReference>
<dbReference type="SUPFAM" id="SSF50978">
    <property type="entry name" value="WD40 repeat-like"/>
    <property type="match status" value="1"/>
</dbReference>
<feature type="region of interest" description="Disordered" evidence="2">
    <location>
        <begin position="499"/>
        <end position="523"/>
    </location>
</feature>
<proteinExistence type="predicted"/>
<evidence type="ECO:0000256" key="1">
    <source>
        <dbReference type="PROSITE-ProRule" id="PRU00221"/>
    </source>
</evidence>
<dbReference type="SMART" id="SM00320">
    <property type="entry name" value="WD40"/>
    <property type="match status" value="4"/>
</dbReference>
<dbReference type="InterPro" id="IPR001680">
    <property type="entry name" value="WD40_rpt"/>
</dbReference>
<feature type="compositionally biased region" description="Polar residues" evidence="2">
    <location>
        <begin position="1"/>
        <end position="22"/>
    </location>
</feature>
<dbReference type="PANTHER" id="PTHR44675:SF1">
    <property type="entry name" value="P21-ACTIVATED PROTEIN KINASE-INTERACTING PROTEIN 1"/>
    <property type="match status" value="1"/>
</dbReference>
<name>A0AAE0KE79_9PEZI</name>
<dbReference type="InterPro" id="IPR015943">
    <property type="entry name" value="WD40/YVTN_repeat-like_dom_sf"/>
</dbReference>
<accession>A0AAE0KE79</accession>
<dbReference type="Proteomes" id="UP001285441">
    <property type="component" value="Unassembled WGS sequence"/>
</dbReference>
<feature type="region of interest" description="Disordered" evidence="2">
    <location>
        <begin position="1"/>
        <end position="58"/>
    </location>
</feature>
<dbReference type="EMBL" id="JAULSW010000007">
    <property type="protein sequence ID" value="KAK3374884.1"/>
    <property type="molecule type" value="Genomic_DNA"/>
</dbReference>
<evidence type="ECO:0000313" key="3">
    <source>
        <dbReference type="EMBL" id="KAK3374884.1"/>
    </source>
</evidence>
<gene>
    <name evidence="3" type="ORF">B0H63DRAFT_481188</name>
</gene>
<sequence length="523" mass="56923">MNPITAPNSQQSSTFLTHTQSVMAKRKRDNAPVGETGEKTKLTKKAKAPPSRNTPFKVGDGPVTIQIVAGSYDRVLHGITATIRPTTSTKKSKLAFPSSQDVDFADTFLFNAHASSIRCLALSPPSEPNSTQTQKVLLATGATDERVNVYSLSAHPPSSRSANDQKLLSSLTPRPILENHKNREVGALLHHTGNITRLAFPNRSKLLSASEDSTVAVTRSRDWALLHTFKCPVAKLQGRPSGDTAAHGAAPAGVNDFAVHPSNKIMISVSKGERCMRLWNLETGKKSRVLNFGRDALSECGEGKHSTGEARRIVWGSSGGEDEFAVGFDRDILVFGMDCKPRCRVMGDINTKIHEFSYIETGAGDETVLAVSTEDGRILLFSTDKEGLTAPRPPKENEKFPPTLSTAKLVAQLGGKEAGVVGRMKDFTVLPVENEEGQRLWYVVTGSSDGKLRVWQLQGGDIRVPGGDEKSRQVGKLLATYETQNRVTCVEAFIMIPRPEGVEESDYEFEDESDDDDSDSDDE</sequence>
<keyword evidence="1" id="KW-0853">WD repeat</keyword>
<evidence type="ECO:0000313" key="4">
    <source>
        <dbReference type="Proteomes" id="UP001285441"/>
    </source>
</evidence>
<reference evidence="3" key="1">
    <citation type="journal article" date="2023" name="Mol. Phylogenet. Evol.">
        <title>Genome-scale phylogeny and comparative genomics of the fungal order Sordariales.</title>
        <authorList>
            <person name="Hensen N."/>
            <person name="Bonometti L."/>
            <person name="Westerberg I."/>
            <person name="Brannstrom I.O."/>
            <person name="Guillou S."/>
            <person name="Cros-Aarteil S."/>
            <person name="Calhoun S."/>
            <person name="Haridas S."/>
            <person name="Kuo A."/>
            <person name="Mondo S."/>
            <person name="Pangilinan J."/>
            <person name="Riley R."/>
            <person name="LaButti K."/>
            <person name="Andreopoulos B."/>
            <person name="Lipzen A."/>
            <person name="Chen C."/>
            <person name="Yan M."/>
            <person name="Daum C."/>
            <person name="Ng V."/>
            <person name="Clum A."/>
            <person name="Steindorff A."/>
            <person name="Ohm R.A."/>
            <person name="Martin F."/>
            <person name="Silar P."/>
            <person name="Natvig D.O."/>
            <person name="Lalanne C."/>
            <person name="Gautier V."/>
            <person name="Ament-Velasquez S.L."/>
            <person name="Kruys A."/>
            <person name="Hutchinson M.I."/>
            <person name="Powell A.J."/>
            <person name="Barry K."/>
            <person name="Miller A.N."/>
            <person name="Grigoriev I.V."/>
            <person name="Debuchy R."/>
            <person name="Gladieux P."/>
            <person name="Hiltunen Thoren M."/>
            <person name="Johannesson H."/>
        </authorList>
    </citation>
    <scope>NUCLEOTIDE SEQUENCE</scope>
    <source>
        <strain evidence="3">CBS 232.78</strain>
    </source>
</reference>
<dbReference type="InterPro" id="IPR036322">
    <property type="entry name" value="WD40_repeat_dom_sf"/>
</dbReference>
<dbReference type="PROSITE" id="PS50082">
    <property type="entry name" value="WD_REPEATS_2"/>
    <property type="match status" value="1"/>
</dbReference>
<organism evidence="3 4">
    <name type="scientific">Podospora didyma</name>
    <dbReference type="NCBI Taxonomy" id="330526"/>
    <lineage>
        <taxon>Eukaryota</taxon>
        <taxon>Fungi</taxon>
        <taxon>Dikarya</taxon>
        <taxon>Ascomycota</taxon>
        <taxon>Pezizomycotina</taxon>
        <taxon>Sordariomycetes</taxon>
        <taxon>Sordariomycetidae</taxon>
        <taxon>Sordariales</taxon>
        <taxon>Podosporaceae</taxon>
        <taxon>Podospora</taxon>
    </lineage>
</organism>
<dbReference type="InterPro" id="IPR051959">
    <property type="entry name" value="PAK1-Kinase_Regulator"/>
</dbReference>
<reference evidence="3" key="2">
    <citation type="submission" date="2023-06" db="EMBL/GenBank/DDBJ databases">
        <authorList>
            <consortium name="Lawrence Berkeley National Laboratory"/>
            <person name="Haridas S."/>
            <person name="Hensen N."/>
            <person name="Bonometti L."/>
            <person name="Westerberg I."/>
            <person name="Brannstrom I.O."/>
            <person name="Guillou S."/>
            <person name="Cros-Aarteil S."/>
            <person name="Calhoun S."/>
            <person name="Kuo A."/>
            <person name="Mondo S."/>
            <person name="Pangilinan J."/>
            <person name="Riley R."/>
            <person name="LaButti K."/>
            <person name="Andreopoulos B."/>
            <person name="Lipzen A."/>
            <person name="Chen C."/>
            <person name="Yanf M."/>
            <person name="Daum C."/>
            <person name="Ng V."/>
            <person name="Clum A."/>
            <person name="Steindorff A."/>
            <person name="Ohm R."/>
            <person name="Martin F."/>
            <person name="Silar P."/>
            <person name="Natvig D."/>
            <person name="Lalanne C."/>
            <person name="Gautier V."/>
            <person name="Ament-velasquez S.L."/>
            <person name="Kruys A."/>
            <person name="Hutchinson M.I."/>
            <person name="Powell A.J."/>
            <person name="Barry K."/>
            <person name="Miller A.N."/>
            <person name="Grigoriev I.V."/>
            <person name="Debuchy R."/>
            <person name="Gladieux P."/>
            <person name="Thoren M.H."/>
            <person name="Johannesson H."/>
        </authorList>
    </citation>
    <scope>NUCLEOTIDE SEQUENCE</scope>
    <source>
        <strain evidence="3">CBS 232.78</strain>
    </source>
</reference>
<dbReference type="PANTHER" id="PTHR44675">
    <property type="entry name" value="PAK1 INTERACTING PROTEIN 1"/>
    <property type="match status" value="1"/>
</dbReference>
<feature type="repeat" description="WD" evidence="1">
    <location>
        <begin position="442"/>
        <end position="458"/>
    </location>
</feature>
<comment type="caution">
    <text evidence="3">The sequence shown here is derived from an EMBL/GenBank/DDBJ whole genome shotgun (WGS) entry which is preliminary data.</text>
</comment>
<protein>
    <submittedName>
        <fullName evidence="3">WD40-repeat-containing domain protein</fullName>
    </submittedName>
</protein>
<evidence type="ECO:0000256" key="2">
    <source>
        <dbReference type="SAM" id="MobiDB-lite"/>
    </source>
</evidence>
<keyword evidence="4" id="KW-1185">Reference proteome</keyword>
<feature type="compositionally biased region" description="Acidic residues" evidence="2">
    <location>
        <begin position="502"/>
        <end position="523"/>
    </location>
</feature>
<dbReference type="AlphaFoldDB" id="A0AAE0KE79"/>
<dbReference type="Gene3D" id="2.130.10.10">
    <property type="entry name" value="YVTN repeat-like/Quinoprotein amine dehydrogenase"/>
    <property type="match status" value="1"/>
</dbReference>